<organism evidence="1 2">
    <name type="scientific">Zophobas morio</name>
    <dbReference type="NCBI Taxonomy" id="2755281"/>
    <lineage>
        <taxon>Eukaryota</taxon>
        <taxon>Metazoa</taxon>
        <taxon>Ecdysozoa</taxon>
        <taxon>Arthropoda</taxon>
        <taxon>Hexapoda</taxon>
        <taxon>Insecta</taxon>
        <taxon>Pterygota</taxon>
        <taxon>Neoptera</taxon>
        <taxon>Endopterygota</taxon>
        <taxon>Coleoptera</taxon>
        <taxon>Polyphaga</taxon>
        <taxon>Cucujiformia</taxon>
        <taxon>Tenebrionidae</taxon>
        <taxon>Zophobas</taxon>
    </lineage>
</organism>
<dbReference type="AlphaFoldDB" id="A0AA38MAR7"/>
<evidence type="ECO:0000313" key="2">
    <source>
        <dbReference type="Proteomes" id="UP001168821"/>
    </source>
</evidence>
<name>A0AA38MAR7_9CUCU</name>
<reference evidence="1" key="1">
    <citation type="journal article" date="2023" name="G3 (Bethesda)">
        <title>Whole genome assemblies of Zophobas morio and Tenebrio molitor.</title>
        <authorList>
            <person name="Kaur S."/>
            <person name="Stinson S.A."/>
            <person name="diCenzo G.C."/>
        </authorList>
    </citation>
    <scope>NUCLEOTIDE SEQUENCE</scope>
    <source>
        <strain evidence="1">QUZm001</strain>
    </source>
</reference>
<comment type="caution">
    <text evidence="1">The sequence shown here is derived from an EMBL/GenBank/DDBJ whole genome shotgun (WGS) entry which is preliminary data.</text>
</comment>
<dbReference type="Proteomes" id="UP001168821">
    <property type="component" value="Unassembled WGS sequence"/>
</dbReference>
<dbReference type="EMBL" id="JALNTZ010000006">
    <property type="protein sequence ID" value="KAJ3649344.1"/>
    <property type="molecule type" value="Genomic_DNA"/>
</dbReference>
<sequence length="91" mass="10593">MMNVLWWNARGSRRATSLSLYVGFFCDFSRICVASSWNWRENGRLGKVRLVVSRRVACRGRDQRCQLNLVAVGFYPRNERSGFHIFAYRGG</sequence>
<accession>A0AA38MAR7</accession>
<proteinExistence type="predicted"/>
<protein>
    <submittedName>
        <fullName evidence="1">Uncharacterized protein</fullName>
    </submittedName>
</protein>
<gene>
    <name evidence="1" type="ORF">Zmor_021094</name>
</gene>
<keyword evidence="2" id="KW-1185">Reference proteome</keyword>
<evidence type="ECO:0000313" key="1">
    <source>
        <dbReference type="EMBL" id="KAJ3649344.1"/>
    </source>
</evidence>